<dbReference type="InterPro" id="IPR005025">
    <property type="entry name" value="FMN_Rdtase-like_dom"/>
</dbReference>
<name>A0A1R1PGG9_ZANCU</name>
<evidence type="ECO:0000313" key="4">
    <source>
        <dbReference type="Proteomes" id="UP000188320"/>
    </source>
</evidence>
<gene>
    <name evidence="3" type="ORF">AX774_g6530</name>
</gene>
<evidence type="ECO:0000256" key="1">
    <source>
        <dbReference type="ARBA" id="ARBA00006961"/>
    </source>
</evidence>
<dbReference type="SUPFAM" id="SSF52218">
    <property type="entry name" value="Flavoproteins"/>
    <property type="match status" value="1"/>
</dbReference>
<dbReference type="OrthoDB" id="504689at2759"/>
<dbReference type="InterPro" id="IPR010089">
    <property type="entry name" value="Flavoprotein_WrbA-like"/>
</dbReference>
<dbReference type="Pfam" id="PF03358">
    <property type="entry name" value="FMN_red"/>
    <property type="match status" value="1"/>
</dbReference>
<sequence length="202" mass="21804">MRRPVVHVVYYSMYGHIKSLAQRAVKGLESTGKVEVKLYQFRETLPSDILEKLHAPPKDESVPVYTPDEMAKADAYMFGIPSRFGTLPAQVKTFIDSLGQLWLSGALVGKMSTVFFSSGSQGGGMETVPLSYIINASHLGMIYVPLGPNKANSNMGQIVGGSAYGAGTFAGLDGSRTPTESELETAYKQAEYFANTVAKFSS</sequence>
<evidence type="ECO:0000259" key="2">
    <source>
        <dbReference type="PROSITE" id="PS50902"/>
    </source>
</evidence>
<feature type="domain" description="Flavodoxin-like" evidence="2">
    <location>
        <begin position="6"/>
        <end position="194"/>
    </location>
</feature>
<dbReference type="PANTHER" id="PTHR30546:SF23">
    <property type="entry name" value="FLAVOPROTEIN-LIKE PROTEIN YCP4-RELATED"/>
    <property type="match status" value="1"/>
</dbReference>
<dbReference type="PROSITE" id="PS50902">
    <property type="entry name" value="FLAVODOXIN_LIKE"/>
    <property type="match status" value="1"/>
</dbReference>
<dbReference type="GO" id="GO:0003955">
    <property type="term" value="F:NAD(P)H dehydrogenase (quinone) activity"/>
    <property type="evidence" value="ECO:0007669"/>
    <property type="project" value="InterPro"/>
</dbReference>
<dbReference type="GO" id="GO:0016020">
    <property type="term" value="C:membrane"/>
    <property type="evidence" value="ECO:0007669"/>
    <property type="project" value="TreeGrafter"/>
</dbReference>
<keyword evidence="4" id="KW-1185">Reference proteome</keyword>
<dbReference type="Gene3D" id="3.40.50.360">
    <property type="match status" value="1"/>
</dbReference>
<evidence type="ECO:0000313" key="3">
    <source>
        <dbReference type="EMBL" id="OMH80028.1"/>
    </source>
</evidence>
<dbReference type="Proteomes" id="UP000188320">
    <property type="component" value="Unassembled WGS sequence"/>
</dbReference>
<dbReference type="NCBIfam" id="NF002999">
    <property type="entry name" value="PRK03767.1"/>
    <property type="match status" value="1"/>
</dbReference>
<dbReference type="InterPro" id="IPR008254">
    <property type="entry name" value="Flavodoxin/NO_synth"/>
</dbReference>
<comment type="similarity">
    <text evidence="1">Belongs to the WrbA family.</text>
</comment>
<dbReference type="EMBL" id="LSSK01001323">
    <property type="protein sequence ID" value="OMH80028.1"/>
    <property type="molecule type" value="Genomic_DNA"/>
</dbReference>
<protein>
    <submittedName>
        <fullName evidence="3">NAD(P)H dehydrogenase (Quinone) FQR1</fullName>
    </submittedName>
</protein>
<dbReference type="NCBIfam" id="TIGR01755">
    <property type="entry name" value="flav_wrbA"/>
    <property type="match status" value="1"/>
</dbReference>
<organism evidence="3 4">
    <name type="scientific">Zancudomyces culisetae</name>
    <name type="common">Gut fungus</name>
    <name type="synonym">Smittium culisetae</name>
    <dbReference type="NCBI Taxonomy" id="1213189"/>
    <lineage>
        <taxon>Eukaryota</taxon>
        <taxon>Fungi</taxon>
        <taxon>Fungi incertae sedis</taxon>
        <taxon>Zoopagomycota</taxon>
        <taxon>Kickxellomycotina</taxon>
        <taxon>Harpellomycetes</taxon>
        <taxon>Harpellales</taxon>
        <taxon>Legeriomycetaceae</taxon>
        <taxon>Zancudomyces</taxon>
    </lineage>
</organism>
<reference evidence="4" key="1">
    <citation type="submission" date="2017-01" db="EMBL/GenBank/DDBJ databases">
        <authorList>
            <person name="Wang Y."/>
            <person name="White M."/>
            <person name="Kvist S."/>
            <person name="Moncalvo J.-M."/>
        </authorList>
    </citation>
    <scope>NUCLEOTIDE SEQUENCE [LARGE SCALE GENOMIC DNA]</scope>
    <source>
        <strain evidence="4">COL-18-3</strain>
    </source>
</reference>
<proteinExistence type="inferred from homology"/>
<dbReference type="PANTHER" id="PTHR30546">
    <property type="entry name" value="FLAVODOXIN-RELATED PROTEIN WRBA-RELATED"/>
    <property type="match status" value="1"/>
</dbReference>
<accession>A0A1R1PGG9</accession>
<dbReference type="InterPro" id="IPR029039">
    <property type="entry name" value="Flavoprotein-like_sf"/>
</dbReference>
<comment type="caution">
    <text evidence="3">The sequence shown here is derived from an EMBL/GenBank/DDBJ whole genome shotgun (WGS) entry which is preliminary data.</text>
</comment>
<dbReference type="AlphaFoldDB" id="A0A1R1PGG9"/>
<dbReference type="GO" id="GO:0010181">
    <property type="term" value="F:FMN binding"/>
    <property type="evidence" value="ECO:0007669"/>
    <property type="project" value="InterPro"/>
</dbReference>
<dbReference type="FunFam" id="3.40.50.360:FF:000001">
    <property type="entry name" value="NAD(P)H dehydrogenase (Quinone) FQR1-like"/>
    <property type="match status" value="1"/>
</dbReference>